<evidence type="ECO:0000256" key="1">
    <source>
        <dbReference type="SAM" id="MobiDB-lite"/>
    </source>
</evidence>
<evidence type="ECO:0000313" key="3">
    <source>
        <dbReference type="Proteomes" id="UP000001025"/>
    </source>
</evidence>
<name>Q7UK77_RHOBA</name>
<protein>
    <submittedName>
        <fullName evidence="2">Uncharacterized protein</fullName>
    </submittedName>
</protein>
<dbReference type="KEGG" id="rba:RB10810"/>
<dbReference type="EnsemblBacteria" id="CAD77004">
    <property type="protein sequence ID" value="CAD77004"/>
    <property type="gene ID" value="RB10810"/>
</dbReference>
<dbReference type="Proteomes" id="UP000001025">
    <property type="component" value="Chromosome"/>
</dbReference>
<evidence type="ECO:0000313" key="2">
    <source>
        <dbReference type="EMBL" id="CAD77004.1"/>
    </source>
</evidence>
<dbReference type="EMBL" id="BX294152">
    <property type="protein sequence ID" value="CAD77004.1"/>
    <property type="molecule type" value="Genomic_DNA"/>
</dbReference>
<dbReference type="STRING" id="243090.RB10810"/>
<dbReference type="InParanoid" id="Q7UK77"/>
<reference evidence="2 3" key="1">
    <citation type="journal article" date="2003" name="Proc. Natl. Acad. Sci. U.S.A.">
        <title>Complete genome sequence of the marine planctomycete Pirellula sp. strain 1.</title>
        <authorList>
            <person name="Gloeckner F.O."/>
            <person name="Kube M."/>
            <person name="Bauer M."/>
            <person name="Teeling H."/>
            <person name="Lombardot T."/>
            <person name="Ludwig W."/>
            <person name="Gade D."/>
            <person name="Beck A."/>
            <person name="Borzym K."/>
            <person name="Heitmann K."/>
            <person name="Rabus R."/>
            <person name="Schlesner H."/>
            <person name="Amann R."/>
            <person name="Reinhardt R."/>
        </authorList>
    </citation>
    <scope>NUCLEOTIDE SEQUENCE [LARGE SCALE GENOMIC DNA]</scope>
    <source>
        <strain evidence="3">DSM 10527 / NCIMB 13988 / SH1</strain>
    </source>
</reference>
<feature type="compositionally biased region" description="Polar residues" evidence="1">
    <location>
        <begin position="51"/>
        <end position="65"/>
    </location>
</feature>
<feature type="region of interest" description="Disordered" evidence="1">
    <location>
        <begin position="50"/>
        <end position="74"/>
    </location>
</feature>
<dbReference type="AlphaFoldDB" id="Q7UK77"/>
<dbReference type="HOGENOM" id="CLU_2384192_0_0_0"/>
<gene>
    <name evidence="2" type="ordered locus">RB10810</name>
</gene>
<proteinExistence type="predicted"/>
<accession>Q7UK77</accession>
<organism evidence="2 3">
    <name type="scientific">Rhodopirellula baltica (strain DSM 10527 / NCIMB 13988 / SH1)</name>
    <dbReference type="NCBI Taxonomy" id="243090"/>
    <lineage>
        <taxon>Bacteria</taxon>
        <taxon>Pseudomonadati</taxon>
        <taxon>Planctomycetota</taxon>
        <taxon>Planctomycetia</taxon>
        <taxon>Pirellulales</taxon>
        <taxon>Pirellulaceae</taxon>
        <taxon>Rhodopirellula</taxon>
    </lineage>
</organism>
<keyword evidence="3" id="KW-1185">Reference proteome</keyword>
<sequence>MPAMAMKSAVGQVITWLPRRCFGTKRGVQSRADPHCGNTAKAIKPFDAFRRSSSVQTTARSSTPVESPPPLGAHAVVTHRLRVQTAEREKRTMA</sequence>